<feature type="region of interest" description="Disordered" evidence="1">
    <location>
        <begin position="165"/>
        <end position="207"/>
    </location>
</feature>
<reference evidence="5 6" key="1">
    <citation type="submission" date="2020-02" db="EMBL/GenBank/DDBJ databases">
        <authorList>
            <person name="Hogendoorn C."/>
        </authorList>
    </citation>
    <scope>NUCLEOTIDE SEQUENCE [LARGE SCALE GENOMIC DNA]</scope>
    <source>
        <strain evidence="5">METHB21</strain>
    </source>
</reference>
<dbReference type="InterPro" id="IPR049751">
    <property type="entry name" value="TraI/MobA_relaxases"/>
</dbReference>
<comment type="caution">
    <text evidence="5">The sequence shown here is derived from an EMBL/GenBank/DDBJ whole genome shotgun (WGS) entry which is preliminary data.</text>
</comment>
<name>A0A8S0XIM2_9GAMM</name>
<dbReference type="Pfam" id="PF22863">
    <property type="entry name" value="TraI_middle"/>
    <property type="match status" value="1"/>
</dbReference>
<dbReference type="Pfam" id="PF03432">
    <property type="entry name" value="Relaxase"/>
    <property type="match status" value="1"/>
</dbReference>
<feature type="compositionally biased region" description="Basic and acidic residues" evidence="1">
    <location>
        <begin position="176"/>
        <end position="207"/>
    </location>
</feature>
<feature type="compositionally biased region" description="Polar residues" evidence="1">
    <location>
        <begin position="535"/>
        <end position="548"/>
    </location>
</feature>
<evidence type="ECO:0000256" key="1">
    <source>
        <dbReference type="SAM" id="MobiDB-lite"/>
    </source>
</evidence>
<dbReference type="RefSeq" id="WP_174627331.1">
    <property type="nucleotide sequence ID" value="NZ_CADCXN010000106.1"/>
</dbReference>
<gene>
    <name evidence="5" type="ORF">METHB2_730012</name>
</gene>
<feature type="domain" description="TraI-like middle" evidence="4">
    <location>
        <begin position="192"/>
        <end position="276"/>
    </location>
</feature>
<sequence length="548" mass="62124">MVVKKIKNPKKSASKAARIGGLLDYILNPESKNENEKCVYSGSRGFLTDTPNSQKAEILALSQEAVRSKDTINHYVMSWQAGEQPSHQQIDEAVTLFLDELGLKDHQTVYGLHADTDNLHLHLVINRVHLDTLKVIKPNKGFDIEAAHKAIARLEHAQGWRREQHGRYQVLNNGELGREPIDTEKQRQPDQTKRDRENRSGEKSAERMAIEDGAALIQSASDWQSLHRQLAEKGLRYEKKGSGALLFVGDVGVKPSRVDRAASLPQLQKRLGPYEPPSNPLHIVERKPEPVQAGQPGWETFISGRKAHYAAKNTATLELRKQQEAKRQQLATQQKAKREAILKGSWKGKGDLLNAMRSILAAEQAAEKAGMKECHQQERQQLRTQYRPFPDFEHWLRQQQQPELADAWRYRAGEPQRINGDMTEPPTPRDIRAYTPKIHGQQVHYLRKDETGQDCVASFVDKGREIDIHDWRNKNCILAALQLSAQKWGSFQVNGNNDYKGLCVQLAAEHGFKISNPELQANIESERQMRAGQKKTAQQPARESSLVR</sequence>
<feature type="region of interest" description="Disordered" evidence="1">
    <location>
        <begin position="525"/>
        <end position="548"/>
    </location>
</feature>
<dbReference type="InterPro" id="IPR054462">
    <property type="entry name" value="TraI_M"/>
</dbReference>
<evidence type="ECO:0000259" key="3">
    <source>
        <dbReference type="Pfam" id="PF18821"/>
    </source>
</evidence>
<dbReference type="NCBIfam" id="NF041893">
    <property type="entry name" value="TraI_MobP_relax"/>
    <property type="match status" value="1"/>
</dbReference>
<evidence type="ECO:0000313" key="6">
    <source>
        <dbReference type="Proteomes" id="UP000494216"/>
    </source>
</evidence>
<evidence type="ECO:0000259" key="2">
    <source>
        <dbReference type="Pfam" id="PF03432"/>
    </source>
</evidence>
<dbReference type="Proteomes" id="UP000494216">
    <property type="component" value="Unassembled WGS sequence"/>
</dbReference>
<feature type="domain" description="Large polyvalent protein-associated" evidence="3">
    <location>
        <begin position="443"/>
        <end position="524"/>
    </location>
</feature>
<dbReference type="Pfam" id="PF18821">
    <property type="entry name" value="LPD7"/>
    <property type="match status" value="1"/>
</dbReference>
<evidence type="ECO:0000259" key="4">
    <source>
        <dbReference type="Pfam" id="PF22863"/>
    </source>
</evidence>
<dbReference type="InterPro" id="IPR005094">
    <property type="entry name" value="Endonuclease_MobA/VirD2"/>
</dbReference>
<protein>
    <submittedName>
        <fullName evidence="5">Protein MobA (Modular protein)</fullName>
    </submittedName>
</protein>
<evidence type="ECO:0000313" key="5">
    <source>
        <dbReference type="EMBL" id="CAA9892573.1"/>
    </source>
</evidence>
<dbReference type="EMBL" id="CADCXN010000106">
    <property type="protein sequence ID" value="CAA9892573.1"/>
    <property type="molecule type" value="Genomic_DNA"/>
</dbReference>
<keyword evidence="6" id="KW-1185">Reference proteome</keyword>
<feature type="domain" description="MobA/VirD2-like nuclease" evidence="2">
    <location>
        <begin position="25"/>
        <end position="160"/>
    </location>
</feature>
<accession>A0A8S0XIM2</accession>
<dbReference type="InterPro" id="IPR040677">
    <property type="entry name" value="LPD7"/>
</dbReference>
<organism evidence="5 6">
    <name type="scientific">Candidatus Methylobacter favarea</name>
    <dbReference type="NCBI Taxonomy" id="2707345"/>
    <lineage>
        <taxon>Bacteria</taxon>
        <taxon>Pseudomonadati</taxon>
        <taxon>Pseudomonadota</taxon>
        <taxon>Gammaproteobacteria</taxon>
        <taxon>Methylococcales</taxon>
        <taxon>Methylococcaceae</taxon>
        <taxon>Methylobacter</taxon>
    </lineage>
</organism>
<proteinExistence type="predicted"/>
<dbReference type="AlphaFoldDB" id="A0A8S0XIM2"/>